<evidence type="ECO:0000256" key="4">
    <source>
        <dbReference type="ARBA" id="ARBA00022989"/>
    </source>
</evidence>
<evidence type="ECO:0000259" key="7">
    <source>
        <dbReference type="PROSITE" id="PS50850"/>
    </source>
</evidence>
<name>A0A1M4YUE3_VIBGA</name>
<dbReference type="PANTHER" id="PTHR43124">
    <property type="entry name" value="PURINE EFFLUX PUMP PBUE"/>
    <property type="match status" value="1"/>
</dbReference>
<feature type="transmembrane region" description="Helical" evidence="6">
    <location>
        <begin position="262"/>
        <end position="279"/>
    </location>
</feature>
<keyword evidence="2" id="KW-1003">Cell membrane</keyword>
<keyword evidence="5 6" id="KW-0472">Membrane</keyword>
<feature type="transmembrane region" description="Helical" evidence="6">
    <location>
        <begin position="137"/>
        <end position="157"/>
    </location>
</feature>
<reference evidence="9" key="1">
    <citation type="submission" date="2016-11" db="EMBL/GenBank/DDBJ databases">
        <authorList>
            <person name="Varghese N."/>
            <person name="Submissions S."/>
        </authorList>
    </citation>
    <scope>NUCLEOTIDE SEQUENCE [LARGE SCALE GENOMIC DNA]</scope>
    <source>
        <strain evidence="9">DSM 21264</strain>
    </source>
</reference>
<keyword evidence="9" id="KW-1185">Reference proteome</keyword>
<feature type="transmembrane region" description="Helical" evidence="6">
    <location>
        <begin position="316"/>
        <end position="338"/>
    </location>
</feature>
<dbReference type="EMBL" id="FQUH01000005">
    <property type="protein sequence ID" value="SHF09338.1"/>
    <property type="molecule type" value="Genomic_DNA"/>
</dbReference>
<gene>
    <name evidence="8" type="ORF">SAMN02745781_01445</name>
</gene>
<comment type="subcellular location">
    <subcellularLocation>
        <location evidence="1">Cell membrane</location>
        <topology evidence="1">Multi-pass membrane protein</topology>
    </subcellularLocation>
</comment>
<feature type="transmembrane region" description="Helical" evidence="6">
    <location>
        <begin position="350"/>
        <end position="373"/>
    </location>
</feature>
<feature type="transmembrane region" description="Helical" evidence="6">
    <location>
        <begin position="221"/>
        <end position="242"/>
    </location>
</feature>
<evidence type="ECO:0000256" key="2">
    <source>
        <dbReference type="ARBA" id="ARBA00022475"/>
    </source>
</evidence>
<proteinExistence type="predicted"/>
<dbReference type="Proteomes" id="UP000184159">
    <property type="component" value="Unassembled WGS sequence"/>
</dbReference>
<evidence type="ECO:0000256" key="1">
    <source>
        <dbReference type="ARBA" id="ARBA00004651"/>
    </source>
</evidence>
<dbReference type="PROSITE" id="PS50850">
    <property type="entry name" value="MFS"/>
    <property type="match status" value="1"/>
</dbReference>
<dbReference type="InterPro" id="IPR036259">
    <property type="entry name" value="MFS_trans_sf"/>
</dbReference>
<dbReference type="InterPro" id="IPR050189">
    <property type="entry name" value="MFS_Efflux_Transporters"/>
</dbReference>
<dbReference type="RefSeq" id="WP_077316315.1">
    <property type="nucleotide sequence ID" value="NZ_FQUH01000005.1"/>
</dbReference>
<evidence type="ECO:0000256" key="6">
    <source>
        <dbReference type="SAM" id="Phobius"/>
    </source>
</evidence>
<evidence type="ECO:0000256" key="3">
    <source>
        <dbReference type="ARBA" id="ARBA00022692"/>
    </source>
</evidence>
<dbReference type="CDD" id="cd06174">
    <property type="entry name" value="MFS"/>
    <property type="match status" value="1"/>
</dbReference>
<keyword evidence="3 6" id="KW-0812">Transmembrane</keyword>
<feature type="transmembrane region" description="Helical" evidence="6">
    <location>
        <begin position="78"/>
        <end position="97"/>
    </location>
</feature>
<feature type="transmembrane region" description="Helical" evidence="6">
    <location>
        <begin position="169"/>
        <end position="192"/>
    </location>
</feature>
<dbReference type="GO" id="GO:0022857">
    <property type="term" value="F:transmembrane transporter activity"/>
    <property type="evidence" value="ECO:0007669"/>
    <property type="project" value="InterPro"/>
</dbReference>
<dbReference type="GO" id="GO:0005886">
    <property type="term" value="C:plasma membrane"/>
    <property type="evidence" value="ECO:0007669"/>
    <property type="project" value="UniProtKB-SubCell"/>
</dbReference>
<evidence type="ECO:0000313" key="8">
    <source>
        <dbReference type="EMBL" id="SHF09338.1"/>
    </source>
</evidence>
<organism evidence="8 9">
    <name type="scientific">Vibrio gazogenes DSM 21264 = NBRC 103151</name>
    <dbReference type="NCBI Taxonomy" id="1123492"/>
    <lineage>
        <taxon>Bacteria</taxon>
        <taxon>Pseudomonadati</taxon>
        <taxon>Pseudomonadota</taxon>
        <taxon>Gammaproteobacteria</taxon>
        <taxon>Vibrionales</taxon>
        <taxon>Vibrionaceae</taxon>
        <taxon>Vibrio</taxon>
    </lineage>
</organism>
<dbReference type="InterPro" id="IPR020846">
    <property type="entry name" value="MFS_dom"/>
</dbReference>
<evidence type="ECO:0000256" key="5">
    <source>
        <dbReference type="ARBA" id="ARBA00023136"/>
    </source>
</evidence>
<dbReference type="Gene3D" id="1.20.1250.20">
    <property type="entry name" value="MFS general substrate transporter like domains"/>
    <property type="match status" value="2"/>
</dbReference>
<dbReference type="PANTHER" id="PTHR43124:SF3">
    <property type="entry name" value="CHLORAMPHENICOL EFFLUX PUMP RV0191"/>
    <property type="match status" value="1"/>
</dbReference>
<sequence>MMMNKTLYKYFTILVLSLAGGAIYTLPYLKYVFYDTQLEVMNISNMQSGFLITMYALGGMLTYIPGGILTDRISPRKAISYSLFGTAILGVIYAYTMSYSMALVLWFLFAITTAFVFWTSLLKAISMVGDSSEQARLYGIYYAGNGLAGAVINGLALKAASFGLDPKQSLFYAVIVMAGCILLSGVLVFVVLKDKSDETNQTSSDDKINFSHVKELFKDPMLWCFSIIVFTGYSIFSSTTYFNPYLTNVVGISVEDSGMFSIIRSYLFYLIAPFGGYLADKVFKSTSKLFIVLFTLLAGTFIGVMFLPSTMSATLISIYTLLPGAFGLMLYGLVFSIVREAGISMKVAGTAIGIASIIGYTPDLFLSSMFGYWLDIYGNSGYNMIFSFLGGMSLLGLILATILVKKNQLNKRELVTA</sequence>
<dbReference type="InterPro" id="IPR011701">
    <property type="entry name" value="MFS"/>
</dbReference>
<dbReference type="Pfam" id="PF07690">
    <property type="entry name" value="MFS_1"/>
    <property type="match status" value="1"/>
</dbReference>
<evidence type="ECO:0000313" key="9">
    <source>
        <dbReference type="Proteomes" id="UP000184159"/>
    </source>
</evidence>
<keyword evidence="4 6" id="KW-1133">Transmembrane helix</keyword>
<dbReference type="AlphaFoldDB" id="A0A1M4YUE3"/>
<feature type="transmembrane region" description="Helical" evidence="6">
    <location>
        <begin position="385"/>
        <end position="404"/>
    </location>
</feature>
<accession>A0A1M4YUE3</accession>
<feature type="domain" description="Major facilitator superfamily (MFS) profile" evidence="7">
    <location>
        <begin position="1"/>
        <end position="408"/>
    </location>
</feature>
<feature type="transmembrane region" description="Helical" evidence="6">
    <location>
        <begin position="46"/>
        <end position="66"/>
    </location>
</feature>
<feature type="transmembrane region" description="Helical" evidence="6">
    <location>
        <begin position="103"/>
        <end position="125"/>
    </location>
</feature>
<feature type="transmembrane region" description="Helical" evidence="6">
    <location>
        <begin position="7"/>
        <end position="26"/>
    </location>
</feature>
<feature type="transmembrane region" description="Helical" evidence="6">
    <location>
        <begin position="291"/>
        <end position="310"/>
    </location>
</feature>
<dbReference type="SUPFAM" id="SSF103473">
    <property type="entry name" value="MFS general substrate transporter"/>
    <property type="match status" value="1"/>
</dbReference>
<protein>
    <submittedName>
        <fullName evidence="8">Sugar phosphate permease</fullName>
    </submittedName>
</protein>